<dbReference type="SUPFAM" id="SSF56112">
    <property type="entry name" value="Protein kinase-like (PK-like)"/>
    <property type="match status" value="1"/>
</dbReference>
<evidence type="ECO:0000313" key="2">
    <source>
        <dbReference type="EMBL" id="KAJ7207200.1"/>
    </source>
</evidence>
<keyword evidence="3" id="KW-1185">Reference proteome</keyword>
<evidence type="ECO:0008006" key="4">
    <source>
        <dbReference type="Google" id="ProtNLM"/>
    </source>
</evidence>
<accession>A0AAD6VE57</accession>
<gene>
    <name evidence="2" type="ORF">GGX14DRAFT_456552</name>
</gene>
<evidence type="ECO:0000256" key="1">
    <source>
        <dbReference type="SAM" id="MobiDB-lite"/>
    </source>
</evidence>
<feature type="region of interest" description="Disordered" evidence="1">
    <location>
        <begin position="136"/>
        <end position="155"/>
    </location>
</feature>
<sequence length="584" mass="64751">MAKLVIMVDDHSLQEAYRRSATSVLVESLPEATIEALVDYIVLKKLGGSSAEWICDVYDVSQYSLPISMPLQVPGTLPTPLFPPALISDALSNPSAAIHFYISCIPESHLRERPPSISSPSAWTTFMTESPIATHAPSSVAKEPHTHQASPAHRIWNDRPDSEPGMTPIALLYQPFGKFQDISKGIAADGVELVDETVLRTGVLQLAAAGRDFYPDETARRLAMLPFIDNIFESHRDSALWPTLMVDHDTSPLGAVTTLVEFRNEFLDITSEAEYEAAAYATQSHAAASKIFPEVYRAFRMPTLMLTVHGANICFYALLILQRPRIVELTPILSLRHDSVDSRPLDTLSAAFRAACVLRADINRDVADMLGHTRQSSRPLLKPQFPSSTHCTSCSDPTQTLTFTLVQRFQELNNRLLFLAELDNDNRKVLVKYSLSYSAPLHQLCHSLGHAPELLGHEILPGGWHQIVMEYIPDAPCLAMVSMTDVHRQRAYAKMKSLADAFHAQGYVHGDLRTANILACHGWEQDLTKLSLVDFDWGGLAGEARYPTPLLIGELLNRPMTTLDDLVIRVEDDLAVLAKTFKVL</sequence>
<organism evidence="2 3">
    <name type="scientific">Mycena pura</name>
    <dbReference type="NCBI Taxonomy" id="153505"/>
    <lineage>
        <taxon>Eukaryota</taxon>
        <taxon>Fungi</taxon>
        <taxon>Dikarya</taxon>
        <taxon>Basidiomycota</taxon>
        <taxon>Agaricomycotina</taxon>
        <taxon>Agaricomycetes</taxon>
        <taxon>Agaricomycetidae</taxon>
        <taxon>Agaricales</taxon>
        <taxon>Marasmiineae</taxon>
        <taxon>Mycenaceae</taxon>
        <taxon>Mycena</taxon>
    </lineage>
</organism>
<evidence type="ECO:0000313" key="3">
    <source>
        <dbReference type="Proteomes" id="UP001219525"/>
    </source>
</evidence>
<protein>
    <recommendedName>
        <fullName evidence="4">Protein kinase domain-containing protein</fullName>
    </recommendedName>
</protein>
<comment type="caution">
    <text evidence="2">The sequence shown here is derived from an EMBL/GenBank/DDBJ whole genome shotgun (WGS) entry which is preliminary data.</text>
</comment>
<dbReference type="EMBL" id="JARJCW010000037">
    <property type="protein sequence ID" value="KAJ7207200.1"/>
    <property type="molecule type" value="Genomic_DNA"/>
</dbReference>
<dbReference type="AlphaFoldDB" id="A0AAD6VE57"/>
<dbReference type="Proteomes" id="UP001219525">
    <property type="component" value="Unassembled WGS sequence"/>
</dbReference>
<proteinExistence type="predicted"/>
<reference evidence="2" key="1">
    <citation type="submission" date="2023-03" db="EMBL/GenBank/DDBJ databases">
        <title>Massive genome expansion in bonnet fungi (Mycena s.s.) driven by repeated elements and novel gene families across ecological guilds.</title>
        <authorList>
            <consortium name="Lawrence Berkeley National Laboratory"/>
            <person name="Harder C.B."/>
            <person name="Miyauchi S."/>
            <person name="Viragh M."/>
            <person name="Kuo A."/>
            <person name="Thoen E."/>
            <person name="Andreopoulos B."/>
            <person name="Lu D."/>
            <person name="Skrede I."/>
            <person name="Drula E."/>
            <person name="Henrissat B."/>
            <person name="Morin E."/>
            <person name="Kohler A."/>
            <person name="Barry K."/>
            <person name="LaButti K."/>
            <person name="Morin E."/>
            <person name="Salamov A."/>
            <person name="Lipzen A."/>
            <person name="Mereny Z."/>
            <person name="Hegedus B."/>
            <person name="Baldrian P."/>
            <person name="Stursova M."/>
            <person name="Weitz H."/>
            <person name="Taylor A."/>
            <person name="Grigoriev I.V."/>
            <person name="Nagy L.G."/>
            <person name="Martin F."/>
            <person name="Kauserud H."/>
        </authorList>
    </citation>
    <scope>NUCLEOTIDE SEQUENCE</scope>
    <source>
        <strain evidence="2">9144</strain>
    </source>
</reference>
<dbReference type="InterPro" id="IPR011009">
    <property type="entry name" value="Kinase-like_dom_sf"/>
</dbReference>
<name>A0AAD6VE57_9AGAR</name>